<dbReference type="PROSITE" id="PS50835">
    <property type="entry name" value="IG_LIKE"/>
    <property type="match status" value="1"/>
</dbReference>
<evidence type="ECO:0000313" key="5">
    <source>
        <dbReference type="Proteomes" id="UP000694910"/>
    </source>
</evidence>
<evidence type="ECO:0000256" key="1">
    <source>
        <dbReference type="ARBA" id="ARBA00023157"/>
    </source>
</evidence>
<gene>
    <name evidence="6" type="primary">LOC106802361</name>
</gene>
<dbReference type="Pfam" id="PF07686">
    <property type="entry name" value="V-set"/>
    <property type="match status" value="1"/>
</dbReference>
<evidence type="ECO:0000313" key="6">
    <source>
        <dbReference type="RefSeq" id="XP_014645522.1"/>
    </source>
</evidence>
<keyword evidence="2" id="KW-0325">Glycoprotein</keyword>
<name>A0ABM1D141_CERSS</name>
<keyword evidence="5" id="KW-1185">Reference proteome</keyword>
<dbReference type="RefSeq" id="XP_014645522.1">
    <property type="nucleotide sequence ID" value="XM_014790036.1"/>
</dbReference>
<feature type="signal peptide" evidence="3">
    <location>
        <begin position="1"/>
        <end position="29"/>
    </location>
</feature>
<feature type="chain" id="PRO_5046844406" evidence="3">
    <location>
        <begin position="30"/>
        <end position="183"/>
    </location>
</feature>
<keyword evidence="1" id="KW-1015">Disulfide bond</keyword>
<dbReference type="InterPro" id="IPR051755">
    <property type="entry name" value="Ig-like_CS_Receptor"/>
</dbReference>
<proteinExistence type="predicted"/>
<evidence type="ECO:0000256" key="3">
    <source>
        <dbReference type="SAM" id="SignalP"/>
    </source>
</evidence>
<feature type="domain" description="Ig-like" evidence="4">
    <location>
        <begin position="14"/>
        <end position="120"/>
    </location>
</feature>
<dbReference type="SMART" id="SM00409">
    <property type="entry name" value="IG"/>
    <property type="match status" value="1"/>
</dbReference>
<dbReference type="InterPro" id="IPR013106">
    <property type="entry name" value="Ig_V-set"/>
</dbReference>
<protein>
    <submittedName>
        <fullName evidence="6">Signal-regulatory protein beta-1 isoform 3-like</fullName>
    </submittedName>
</protein>
<dbReference type="SUPFAM" id="SSF48726">
    <property type="entry name" value="Immunoglobulin"/>
    <property type="match status" value="1"/>
</dbReference>
<dbReference type="PANTHER" id="PTHR19971">
    <property type="entry name" value="SIGNAL-REGULATORY PROTEIN BETA"/>
    <property type="match status" value="1"/>
</dbReference>
<organism evidence="5 6">
    <name type="scientific">Ceratotherium simum simum</name>
    <name type="common">Southern white rhinoceros</name>
    <dbReference type="NCBI Taxonomy" id="73337"/>
    <lineage>
        <taxon>Eukaryota</taxon>
        <taxon>Metazoa</taxon>
        <taxon>Chordata</taxon>
        <taxon>Craniata</taxon>
        <taxon>Vertebrata</taxon>
        <taxon>Euteleostomi</taxon>
        <taxon>Mammalia</taxon>
        <taxon>Eutheria</taxon>
        <taxon>Laurasiatheria</taxon>
        <taxon>Perissodactyla</taxon>
        <taxon>Rhinocerotidae</taxon>
        <taxon>Ceratotherium</taxon>
    </lineage>
</organism>
<accession>A0ABM1D141</accession>
<dbReference type="InterPro" id="IPR007110">
    <property type="entry name" value="Ig-like_dom"/>
</dbReference>
<evidence type="ECO:0000259" key="4">
    <source>
        <dbReference type="PROSITE" id="PS50835"/>
    </source>
</evidence>
<dbReference type="SMART" id="SM00406">
    <property type="entry name" value="IGv"/>
    <property type="match status" value="1"/>
</dbReference>
<dbReference type="Gene3D" id="2.60.40.10">
    <property type="entry name" value="Immunoglobulins"/>
    <property type="match status" value="1"/>
</dbReference>
<reference evidence="6" key="1">
    <citation type="submission" date="2025-08" db="UniProtKB">
        <authorList>
            <consortium name="RefSeq"/>
        </authorList>
    </citation>
    <scope>IDENTIFICATION</scope>
</reference>
<dbReference type="InterPro" id="IPR036179">
    <property type="entry name" value="Ig-like_dom_sf"/>
</dbReference>
<sequence length="183" mass="19820">MMPIPASLPHLPLPSLLLPFLLGLTGVAGEDALQVIQPKKPVSVAAGETATLQCSMTSLLPVGTVRWFRGTGPGRELIYSFKGGHFPRVTNVADFTKRNNTNFSIRISNTTPADAGVYYCVKFQKGSPDDMEVKSGPGTKLFVRGKSRSLKIQPSVLRQITSLKPSAQGFPFVSSCVKTEDRR</sequence>
<keyword evidence="3" id="KW-0732">Signal</keyword>
<dbReference type="InterPro" id="IPR013783">
    <property type="entry name" value="Ig-like_fold"/>
</dbReference>
<dbReference type="InterPro" id="IPR003599">
    <property type="entry name" value="Ig_sub"/>
</dbReference>
<dbReference type="GeneID" id="106802361"/>
<evidence type="ECO:0000256" key="2">
    <source>
        <dbReference type="ARBA" id="ARBA00023180"/>
    </source>
</evidence>
<dbReference type="Proteomes" id="UP000694910">
    <property type="component" value="Unplaced"/>
</dbReference>